<proteinExistence type="predicted"/>
<evidence type="ECO:0000256" key="4">
    <source>
        <dbReference type="ARBA" id="ARBA00023242"/>
    </source>
</evidence>
<keyword evidence="8" id="KW-1185">Reference proteome</keyword>
<dbReference type="PROSITE" id="PS50888">
    <property type="entry name" value="BHLH"/>
    <property type="match status" value="1"/>
</dbReference>
<reference evidence="7 8" key="1">
    <citation type="journal article" date="2019" name="Plant Biotechnol. J.">
        <title>The red bayberry genome and genetic basis of sex determination.</title>
        <authorList>
            <person name="Jia H.M."/>
            <person name="Jia H.J."/>
            <person name="Cai Q.L."/>
            <person name="Wang Y."/>
            <person name="Zhao H.B."/>
            <person name="Yang W.F."/>
            <person name="Wang G.Y."/>
            <person name="Li Y.H."/>
            <person name="Zhan D.L."/>
            <person name="Shen Y.T."/>
            <person name="Niu Q.F."/>
            <person name="Chang L."/>
            <person name="Qiu J."/>
            <person name="Zhao L."/>
            <person name="Xie H.B."/>
            <person name="Fu W.Y."/>
            <person name="Jin J."/>
            <person name="Li X.W."/>
            <person name="Jiao Y."/>
            <person name="Zhou C.C."/>
            <person name="Tu T."/>
            <person name="Chai C.Y."/>
            <person name="Gao J.L."/>
            <person name="Fan L.J."/>
            <person name="van de Weg E."/>
            <person name="Wang J.Y."/>
            <person name="Gao Z.S."/>
        </authorList>
    </citation>
    <scope>NUCLEOTIDE SEQUENCE [LARGE SCALE GENOMIC DNA]</scope>
    <source>
        <tissue evidence="7">Leaves</tissue>
    </source>
</reference>
<evidence type="ECO:0000256" key="5">
    <source>
        <dbReference type="SAM" id="MobiDB-lite"/>
    </source>
</evidence>
<dbReference type="EMBL" id="RXIC02000024">
    <property type="protein sequence ID" value="KAB1208807.1"/>
    <property type="molecule type" value="Genomic_DNA"/>
</dbReference>
<feature type="domain" description="BHLH" evidence="6">
    <location>
        <begin position="563"/>
        <end position="612"/>
    </location>
</feature>
<evidence type="ECO:0000313" key="7">
    <source>
        <dbReference type="EMBL" id="KAB1208807.1"/>
    </source>
</evidence>
<comment type="subcellular location">
    <subcellularLocation>
        <location evidence="1">Nucleus</location>
    </subcellularLocation>
</comment>
<sequence>MGGGGAIGNTELRRTLRGLCLNTEWKYALFWKLKHRARMVLTWEDAYYDNHEQYDSSEINCSSKTLDKLHDGHCSHDPLGLAVAKMSYHVYSLGEGIVGQVAVTGKHQWVFADKHVANSSLSFKYCDGWQAQFSAGITTIVVVAVVPHGVVQLGSVNKVTEDMKLVNRIRDVFLDLQASSIEHISSPIQNSTKNLVRLHDIPSNSSASEVIPDCLNNLDKPKNKERADKRLSMFPYFEKDGDISAFPPHDFHQKKTVEVVNDPGGLELSTSGGDGSVKLHFSNSTIFNLEPQKLVGIRVVNDRICGGEISGCKDTMEVSEHNFSSVSHSCPTQSVNLYDVISPVDKNFPDSAVCDSFNLDGMDVYEQGLLQIPESSDMKVENHLEQMDFQTEASHVDILNSSLNFPAGCELHEALGAAFVRKSSYFNWEAEKTDDRTAIGMPEGISSSQLTSNSLPDHLLEAVVSNVCQNGSDVRSDEPFCKVQSLPAAELNPEPSSHTTITIGSAGYSEQSSLVGQDKQPCLSSSGVCSVMSPTGFSSNCTSTCSDQLERSSEPSKNSKKRARPGENCRPRPRDRQLIQDRIKELRELVPNGSKCSIDSLLERTIKHMLFLQSITKHADKLNKCATSKLNLQLHDDETAGFVRSSSSEHGSSWAVEVGGHLKVCSIVVENLDKNGQMLVEMLCEDCSHFLEIAEAIRSLGLTILKGVTEAHGEKSWICFVVEGENNRTIHRMDILWSLVQILQPKKAMQQ</sequence>
<gene>
    <name evidence="7" type="ORF">CJ030_MR6G026964</name>
</gene>
<evidence type="ECO:0000256" key="2">
    <source>
        <dbReference type="ARBA" id="ARBA00023015"/>
    </source>
</evidence>
<dbReference type="GO" id="GO:0005634">
    <property type="term" value="C:nucleus"/>
    <property type="evidence" value="ECO:0007669"/>
    <property type="project" value="UniProtKB-SubCell"/>
</dbReference>
<dbReference type="InterPro" id="IPR011598">
    <property type="entry name" value="bHLH_dom"/>
</dbReference>
<comment type="caution">
    <text evidence="7">The sequence shown here is derived from an EMBL/GenBank/DDBJ whole genome shotgun (WGS) entry which is preliminary data.</text>
</comment>
<dbReference type="PANTHER" id="PTHR46196:SF1">
    <property type="entry name" value="TRANSCRIPTION FACTOR EMB1444-RELATED"/>
    <property type="match status" value="1"/>
</dbReference>
<dbReference type="Proteomes" id="UP000516437">
    <property type="component" value="Chromosome 6"/>
</dbReference>
<dbReference type="OrthoDB" id="778365at2759"/>
<accession>A0A6A1VAI2</accession>
<dbReference type="InterPro" id="IPR036638">
    <property type="entry name" value="HLH_DNA-bd_sf"/>
</dbReference>
<dbReference type="PANTHER" id="PTHR46196">
    <property type="entry name" value="TRANSCRIPTION FACTOR BHLH155-LIKE ISOFORM X1-RELATED"/>
    <property type="match status" value="1"/>
</dbReference>
<feature type="compositionally biased region" description="Basic and acidic residues" evidence="5">
    <location>
        <begin position="564"/>
        <end position="576"/>
    </location>
</feature>
<keyword evidence="2" id="KW-0805">Transcription regulation</keyword>
<dbReference type="AlphaFoldDB" id="A0A6A1VAI2"/>
<dbReference type="InterPro" id="IPR025610">
    <property type="entry name" value="MYC/MYB_N"/>
</dbReference>
<dbReference type="Pfam" id="PF14215">
    <property type="entry name" value="bHLH-MYC_N"/>
    <property type="match status" value="1"/>
</dbReference>
<dbReference type="GO" id="GO:0003700">
    <property type="term" value="F:DNA-binding transcription factor activity"/>
    <property type="evidence" value="ECO:0007669"/>
    <property type="project" value="InterPro"/>
</dbReference>
<evidence type="ECO:0000259" key="6">
    <source>
        <dbReference type="PROSITE" id="PS50888"/>
    </source>
</evidence>
<dbReference type="Pfam" id="PF23176">
    <property type="entry name" value="bHLH_LHW"/>
    <property type="match status" value="1"/>
</dbReference>
<keyword evidence="3" id="KW-0804">Transcription</keyword>
<keyword evidence="4" id="KW-0539">Nucleus</keyword>
<evidence type="ECO:0000256" key="1">
    <source>
        <dbReference type="ARBA" id="ARBA00004123"/>
    </source>
</evidence>
<dbReference type="SUPFAM" id="SSF47459">
    <property type="entry name" value="HLH, helix-loop-helix DNA-binding domain"/>
    <property type="match status" value="1"/>
</dbReference>
<evidence type="ECO:0000256" key="3">
    <source>
        <dbReference type="ARBA" id="ARBA00023163"/>
    </source>
</evidence>
<feature type="region of interest" description="Disordered" evidence="5">
    <location>
        <begin position="547"/>
        <end position="576"/>
    </location>
</feature>
<evidence type="ECO:0000313" key="8">
    <source>
        <dbReference type="Proteomes" id="UP000516437"/>
    </source>
</evidence>
<name>A0A6A1VAI2_9ROSI</name>
<organism evidence="7 8">
    <name type="scientific">Morella rubra</name>
    <name type="common">Chinese bayberry</name>
    <dbReference type="NCBI Taxonomy" id="262757"/>
    <lineage>
        <taxon>Eukaryota</taxon>
        <taxon>Viridiplantae</taxon>
        <taxon>Streptophyta</taxon>
        <taxon>Embryophyta</taxon>
        <taxon>Tracheophyta</taxon>
        <taxon>Spermatophyta</taxon>
        <taxon>Magnoliopsida</taxon>
        <taxon>eudicotyledons</taxon>
        <taxon>Gunneridae</taxon>
        <taxon>Pentapetalae</taxon>
        <taxon>rosids</taxon>
        <taxon>fabids</taxon>
        <taxon>Fagales</taxon>
        <taxon>Myricaceae</taxon>
        <taxon>Morella</taxon>
    </lineage>
</organism>
<protein>
    <recommendedName>
        <fullName evidence="6">BHLH domain-containing protein</fullName>
    </recommendedName>
</protein>
<dbReference type="GO" id="GO:0046983">
    <property type="term" value="F:protein dimerization activity"/>
    <property type="evidence" value="ECO:0007669"/>
    <property type="project" value="InterPro"/>
</dbReference>
<dbReference type="InterPro" id="IPR043561">
    <property type="entry name" value="LHW-like"/>
</dbReference>